<accession>A0A644UA05</accession>
<keyword evidence="1" id="KW-1133">Transmembrane helix</keyword>
<organism evidence="3">
    <name type="scientific">bioreactor metagenome</name>
    <dbReference type="NCBI Taxonomy" id="1076179"/>
    <lineage>
        <taxon>unclassified sequences</taxon>
        <taxon>metagenomes</taxon>
        <taxon>ecological metagenomes</taxon>
    </lineage>
</organism>
<comment type="caution">
    <text evidence="3">The sequence shown here is derived from an EMBL/GenBank/DDBJ whole genome shotgun (WGS) entry which is preliminary data.</text>
</comment>
<keyword evidence="1" id="KW-0812">Transmembrane</keyword>
<protein>
    <recommendedName>
        <fullName evidence="2">DUF5652 domain-containing protein</fullName>
    </recommendedName>
</protein>
<gene>
    <name evidence="3" type="ORF">SDC9_21638</name>
</gene>
<keyword evidence="1" id="KW-0472">Membrane</keyword>
<feature type="transmembrane region" description="Helical" evidence="1">
    <location>
        <begin position="66"/>
        <end position="87"/>
    </location>
</feature>
<dbReference type="AlphaFoldDB" id="A0A644UA05"/>
<evidence type="ECO:0000256" key="1">
    <source>
        <dbReference type="SAM" id="Phobius"/>
    </source>
</evidence>
<sequence length="111" mass="12741">METTGINLSPQEIALMQEMMSRQTNLPQLDEKTIGIFFLVLLILAIWSLIWKGLALWRSAKNGHKGWFIFILILNTLGILEIVYLIVYRKRKVRVLTASPSETTPTINKEV</sequence>
<reference evidence="3" key="1">
    <citation type="submission" date="2019-08" db="EMBL/GenBank/DDBJ databases">
        <authorList>
            <person name="Kucharzyk K."/>
            <person name="Murdoch R.W."/>
            <person name="Higgins S."/>
            <person name="Loffler F."/>
        </authorList>
    </citation>
    <scope>NUCLEOTIDE SEQUENCE</scope>
</reference>
<dbReference type="InterPro" id="IPR043712">
    <property type="entry name" value="DUF5652"/>
</dbReference>
<proteinExistence type="predicted"/>
<evidence type="ECO:0000313" key="3">
    <source>
        <dbReference type="EMBL" id="MPL75807.1"/>
    </source>
</evidence>
<feature type="transmembrane region" description="Helical" evidence="1">
    <location>
        <begin position="34"/>
        <end position="54"/>
    </location>
</feature>
<feature type="domain" description="DUF5652" evidence="2">
    <location>
        <begin position="39"/>
        <end position="92"/>
    </location>
</feature>
<evidence type="ECO:0000259" key="2">
    <source>
        <dbReference type="Pfam" id="PF18893"/>
    </source>
</evidence>
<dbReference type="Pfam" id="PF18893">
    <property type="entry name" value="DUF5652"/>
    <property type="match status" value="1"/>
</dbReference>
<dbReference type="EMBL" id="VSSQ01000092">
    <property type="protein sequence ID" value="MPL75807.1"/>
    <property type="molecule type" value="Genomic_DNA"/>
</dbReference>
<name>A0A644UA05_9ZZZZ</name>